<dbReference type="InterPro" id="IPR036457">
    <property type="entry name" value="PPM-type-like_dom_sf"/>
</dbReference>
<protein>
    <submittedName>
        <fullName evidence="2">Protein phosphatase 2C 1</fullName>
    </submittedName>
</protein>
<dbReference type="Proteomes" id="UP001212841">
    <property type="component" value="Unassembled WGS sequence"/>
</dbReference>
<dbReference type="InterPro" id="IPR001932">
    <property type="entry name" value="PPM-type_phosphatase-like_dom"/>
</dbReference>
<evidence type="ECO:0000313" key="3">
    <source>
        <dbReference type="Proteomes" id="UP001212841"/>
    </source>
</evidence>
<keyword evidence="3" id="KW-1185">Reference proteome</keyword>
<dbReference type="SUPFAM" id="SSF81606">
    <property type="entry name" value="PP2C-like"/>
    <property type="match status" value="1"/>
</dbReference>
<dbReference type="PROSITE" id="PS51746">
    <property type="entry name" value="PPM_2"/>
    <property type="match status" value="1"/>
</dbReference>
<evidence type="ECO:0000259" key="1">
    <source>
        <dbReference type="PROSITE" id="PS51746"/>
    </source>
</evidence>
<dbReference type="InterPro" id="IPR015655">
    <property type="entry name" value="PP2C"/>
</dbReference>
<sequence length="97" mass="10796">MRYLSPKGVLAVTRSLGDISMKEWIIGSPFTTETVLDEKDTFLILACDGLWDVCSDQAAVDLIREVTDPQQAAEDLLEHALENFSTDNLSILVVRLK</sequence>
<dbReference type="CDD" id="cd00143">
    <property type="entry name" value="PP2Cc"/>
    <property type="match status" value="1"/>
</dbReference>
<dbReference type="Pfam" id="PF00481">
    <property type="entry name" value="PP2C"/>
    <property type="match status" value="1"/>
</dbReference>
<dbReference type="EMBL" id="JADGJD010000137">
    <property type="protein sequence ID" value="KAJ3054454.1"/>
    <property type="molecule type" value="Genomic_DNA"/>
</dbReference>
<evidence type="ECO:0000313" key="2">
    <source>
        <dbReference type="EMBL" id="KAJ3054454.1"/>
    </source>
</evidence>
<comment type="caution">
    <text evidence="2">The sequence shown here is derived from an EMBL/GenBank/DDBJ whole genome shotgun (WGS) entry which is preliminary data.</text>
</comment>
<feature type="domain" description="PPM-type phosphatase" evidence="1">
    <location>
        <begin position="1"/>
        <end position="96"/>
    </location>
</feature>
<proteinExistence type="predicted"/>
<dbReference type="AlphaFoldDB" id="A0AAD5X3E7"/>
<dbReference type="Gene3D" id="3.60.40.10">
    <property type="entry name" value="PPM-type phosphatase domain"/>
    <property type="match status" value="1"/>
</dbReference>
<gene>
    <name evidence="2" type="primary">PTC1_1</name>
    <name evidence="2" type="ORF">HK097_001796</name>
</gene>
<organism evidence="2 3">
    <name type="scientific">Rhizophlyctis rosea</name>
    <dbReference type="NCBI Taxonomy" id="64517"/>
    <lineage>
        <taxon>Eukaryota</taxon>
        <taxon>Fungi</taxon>
        <taxon>Fungi incertae sedis</taxon>
        <taxon>Chytridiomycota</taxon>
        <taxon>Chytridiomycota incertae sedis</taxon>
        <taxon>Chytridiomycetes</taxon>
        <taxon>Rhizophlyctidales</taxon>
        <taxon>Rhizophlyctidaceae</taxon>
        <taxon>Rhizophlyctis</taxon>
    </lineage>
</organism>
<name>A0AAD5X3E7_9FUNG</name>
<accession>A0AAD5X3E7</accession>
<reference evidence="2" key="1">
    <citation type="submission" date="2020-05" db="EMBL/GenBank/DDBJ databases">
        <title>Phylogenomic resolution of chytrid fungi.</title>
        <authorList>
            <person name="Stajich J.E."/>
            <person name="Amses K."/>
            <person name="Simmons R."/>
            <person name="Seto K."/>
            <person name="Myers J."/>
            <person name="Bonds A."/>
            <person name="Quandt C.A."/>
            <person name="Barry K."/>
            <person name="Liu P."/>
            <person name="Grigoriev I."/>
            <person name="Longcore J.E."/>
            <person name="James T.Y."/>
        </authorList>
    </citation>
    <scope>NUCLEOTIDE SEQUENCE</scope>
    <source>
        <strain evidence="2">JEL0318</strain>
    </source>
</reference>
<dbReference type="PANTHER" id="PTHR47992">
    <property type="entry name" value="PROTEIN PHOSPHATASE"/>
    <property type="match status" value="1"/>
</dbReference>
<dbReference type="GO" id="GO:0004722">
    <property type="term" value="F:protein serine/threonine phosphatase activity"/>
    <property type="evidence" value="ECO:0007669"/>
    <property type="project" value="InterPro"/>
</dbReference>